<sequence>MKFFKRRFREPSTWAGIAAILSGVGLATGQSGGTLDATADLIGQSTQAAMSGGWEMGVTAGVTGLLAMILGERE</sequence>
<accession>A0ABQ2LGL6</accession>
<dbReference type="EMBL" id="BMOV01000018">
    <property type="protein sequence ID" value="GGO17548.1"/>
    <property type="molecule type" value="Genomic_DNA"/>
</dbReference>
<organism evidence="2 3">
    <name type="scientific">Iodidimonas muriae</name>
    <dbReference type="NCBI Taxonomy" id="261467"/>
    <lineage>
        <taxon>Bacteria</taxon>
        <taxon>Pseudomonadati</taxon>
        <taxon>Pseudomonadota</taxon>
        <taxon>Alphaproteobacteria</taxon>
        <taxon>Iodidimonadales</taxon>
        <taxon>Iodidimonadaceae</taxon>
        <taxon>Iodidimonas</taxon>
    </lineage>
</organism>
<keyword evidence="1" id="KW-0812">Transmembrane</keyword>
<reference evidence="3" key="1">
    <citation type="journal article" date="2019" name="Int. J. Syst. Evol. Microbiol.">
        <title>The Global Catalogue of Microorganisms (GCM) 10K type strain sequencing project: providing services to taxonomists for standard genome sequencing and annotation.</title>
        <authorList>
            <consortium name="The Broad Institute Genomics Platform"/>
            <consortium name="The Broad Institute Genome Sequencing Center for Infectious Disease"/>
            <person name="Wu L."/>
            <person name="Ma J."/>
        </authorList>
    </citation>
    <scope>NUCLEOTIDE SEQUENCE [LARGE SCALE GENOMIC DNA]</scope>
    <source>
        <strain evidence="3">JCM 17843</strain>
    </source>
</reference>
<protein>
    <submittedName>
        <fullName evidence="2">Uncharacterized protein</fullName>
    </submittedName>
</protein>
<evidence type="ECO:0000256" key="1">
    <source>
        <dbReference type="SAM" id="Phobius"/>
    </source>
</evidence>
<comment type="caution">
    <text evidence="2">The sequence shown here is derived from an EMBL/GenBank/DDBJ whole genome shotgun (WGS) entry which is preliminary data.</text>
</comment>
<proteinExistence type="predicted"/>
<evidence type="ECO:0000313" key="2">
    <source>
        <dbReference type="EMBL" id="GGO17548.1"/>
    </source>
</evidence>
<dbReference type="Proteomes" id="UP000602381">
    <property type="component" value="Unassembled WGS sequence"/>
</dbReference>
<evidence type="ECO:0000313" key="3">
    <source>
        <dbReference type="Proteomes" id="UP000602381"/>
    </source>
</evidence>
<keyword evidence="3" id="KW-1185">Reference proteome</keyword>
<name>A0ABQ2LGL6_9PROT</name>
<feature type="transmembrane region" description="Helical" evidence="1">
    <location>
        <begin position="53"/>
        <end position="71"/>
    </location>
</feature>
<gene>
    <name evidence="2" type="ORF">GCM10007972_27730</name>
</gene>
<keyword evidence="1" id="KW-0472">Membrane</keyword>
<dbReference type="RefSeq" id="WP_150006430.1">
    <property type="nucleotide sequence ID" value="NZ_BMOV01000018.1"/>
</dbReference>
<keyword evidence="1" id="KW-1133">Transmembrane helix</keyword>